<evidence type="ECO:0000313" key="4">
    <source>
        <dbReference type="Proteomes" id="UP000176322"/>
    </source>
</evidence>
<accession>A0A1F6BXF4</accession>
<feature type="chain" id="PRO_5009523171" description="TrbL/VirB6 plasmid conjugal transfer protein" evidence="2">
    <location>
        <begin position="32"/>
        <end position="726"/>
    </location>
</feature>
<keyword evidence="1" id="KW-0812">Transmembrane</keyword>
<proteinExistence type="predicted"/>
<evidence type="ECO:0000313" key="3">
    <source>
        <dbReference type="EMBL" id="OGG41452.1"/>
    </source>
</evidence>
<feature type="transmembrane region" description="Helical" evidence="1">
    <location>
        <begin position="121"/>
        <end position="139"/>
    </location>
</feature>
<feature type="transmembrane region" description="Helical" evidence="1">
    <location>
        <begin position="286"/>
        <end position="307"/>
    </location>
</feature>
<evidence type="ECO:0000256" key="2">
    <source>
        <dbReference type="SAM" id="SignalP"/>
    </source>
</evidence>
<sequence length="726" mass="78975">MMKLLQTFLFTTTFAVLLAGALVLEVPSAQAQGTDPAPTQQSNQQLDESGQRVNIPEKLQFGTIAGWVYDALKTIGGLFAYLGGSLLDISLSLFVMDMPGTAESWGIKTVIDEIWKMVRDMFNLLFIFGIIFVGFKLILGTDETGAKRTLGTIIIAALLINFSLYATKVVVDFGNIVATEMATLLKTESPENSTGTNTENEIGGLKITNISDSFVTKINPEQIVNNSFALERSAIEKAEGTIALQNAKKTELDLMDALIMGLTTAFTLTLVGFVFAAGAFLMFTRFMYLIFLMMFSPIMFLGFVLPNFKKRSSDWWHKLFTQTLIGPAYLFMLYIALKSLENIGDIQSDSTLISYVMLCIVVCGFAWAALLVANSMGAMGADTAIKLGSGWGKSIRGGVTGFAGRNTIGRVADNWNRNAEKRGISEQNVFRRVSSNLAGSKFGGSASRTQVRTAQEKADQKGARHTQLTNINTAIAGAGVGTTEDQVRASNVAMERAVVGASNDQIVELLGEHKAGSKEYETIVRNMSASQFDAAMKAKPEELDDSAKDQMAKRRAEFVKQAIVSDENATDAAAVSAGMTANIKNASDAQLKVLGTEEIAKYAGALKQSQFDDIMKSKDYTESEKKLFREKREDQLLTTFARDPASVFKNLQDKDIASLPKTILLDAEGRSVPHITGGALRKIADDDKLNQEDRIRLLDLITAPGNTTHPTAAMYLNSPAGQERYG</sequence>
<feature type="transmembrane region" description="Helical" evidence="1">
    <location>
        <begin position="257"/>
        <end position="280"/>
    </location>
</feature>
<dbReference type="AlphaFoldDB" id="A0A1F6BXF4"/>
<gene>
    <name evidence="3" type="ORF">A2837_03000</name>
</gene>
<comment type="caution">
    <text evidence="3">The sequence shown here is derived from an EMBL/GenBank/DDBJ whole genome shotgun (WGS) entry which is preliminary data.</text>
</comment>
<feature type="transmembrane region" description="Helical" evidence="1">
    <location>
        <begin position="319"/>
        <end position="337"/>
    </location>
</feature>
<keyword evidence="2" id="KW-0732">Signal</keyword>
<reference evidence="3 4" key="1">
    <citation type="journal article" date="2016" name="Nat. Commun.">
        <title>Thousands of microbial genomes shed light on interconnected biogeochemical processes in an aquifer system.</title>
        <authorList>
            <person name="Anantharaman K."/>
            <person name="Brown C.T."/>
            <person name="Hug L.A."/>
            <person name="Sharon I."/>
            <person name="Castelle C.J."/>
            <person name="Probst A.J."/>
            <person name="Thomas B.C."/>
            <person name="Singh A."/>
            <person name="Wilkins M.J."/>
            <person name="Karaoz U."/>
            <person name="Brodie E.L."/>
            <person name="Williams K.H."/>
            <person name="Hubbard S.S."/>
            <person name="Banfield J.F."/>
        </authorList>
    </citation>
    <scope>NUCLEOTIDE SEQUENCE [LARGE SCALE GENOMIC DNA]</scope>
</reference>
<name>A0A1F6BXF4_9BACT</name>
<evidence type="ECO:0000256" key="1">
    <source>
        <dbReference type="SAM" id="Phobius"/>
    </source>
</evidence>
<feature type="transmembrane region" description="Helical" evidence="1">
    <location>
        <begin position="151"/>
        <end position="171"/>
    </location>
</feature>
<keyword evidence="1" id="KW-1133">Transmembrane helix</keyword>
<organism evidence="3 4">
    <name type="scientific">Candidatus Kaiserbacteria bacterium RIFCSPHIGHO2_01_FULL_46_22</name>
    <dbReference type="NCBI Taxonomy" id="1798475"/>
    <lineage>
        <taxon>Bacteria</taxon>
        <taxon>Candidatus Kaiseribacteriota</taxon>
    </lineage>
</organism>
<dbReference type="Proteomes" id="UP000176322">
    <property type="component" value="Unassembled WGS sequence"/>
</dbReference>
<evidence type="ECO:0008006" key="5">
    <source>
        <dbReference type="Google" id="ProtNLM"/>
    </source>
</evidence>
<feature type="signal peptide" evidence="2">
    <location>
        <begin position="1"/>
        <end position="31"/>
    </location>
</feature>
<dbReference type="STRING" id="1798475.A2837_03000"/>
<feature type="transmembrane region" description="Helical" evidence="1">
    <location>
        <begin position="352"/>
        <end position="373"/>
    </location>
</feature>
<keyword evidence="1" id="KW-0472">Membrane</keyword>
<protein>
    <recommendedName>
        <fullName evidence="5">TrbL/VirB6 plasmid conjugal transfer protein</fullName>
    </recommendedName>
</protein>
<feature type="transmembrane region" description="Helical" evidence="1">
    <location>
        <begin position="78"/>
        <end position="100"/>
    </location>
</feature>
<dbReference type="EMBL" id="MFKO01000008">
    <property type="protein sequence ID" value="OGG41452.1"/>
    <property type="molecule type" value="Genomic_DNA"/>
</dbReference>